<feature type="domain" description="SGNH hydrolase-type esterase" evidence="2">
    <location>
        <begin position="37"/>
        <end position="198"/>
    </location>
</feature>
<dbReference type="Gene3D" id="3.40.50.1110">
    <property type="entry name" value="SGNH hydrolase"/>
    <property type="match status" value="1"/>
</dbReference>
<dbReference type="InterPro" id="IPR013830">
    <property type="entry name" value="SGNH_hydro"/>
</dbReference>
<proteinExistence type="predicted"/>
<dbReference type="InterPro" id="IPR036514">
    <property type="entry name" value="SGNH_hydro_sf"/>
</dbReference>
<sequence>MLTRCLIIFASLFCLIHIKTAAAQTETPKQNEQTMLVIGDSLAAEYGIERGSGWVEHLNRKLDEISAGYRVRNASISGDTTSGGLTRLPDALEKHQPSIVIIELGSNDALRGLSLDMTRENLTQMIAQVKQANAQTLLIGMRIPPNYGPTYTTAFYNLFQDLAKEHQTALVPFLLEDIATNRNYFQDDGIHPNESAQAILAEHVWTYLKPLLNSNQASSSSSPS</sequence>
<dbReference type="SUPFAM" id="SSF52266">
    <property type="entry name" value="SGNH hydrolase"/>
    <property type="match status" value="1"/>
</dbReference>
<evidence type="ECO:0000313" key="3">
    <source>
        <dbReference type="EMBL" id="RIY41796.1"/>
    </source>
</evidence>
<accession>A0A3A1YW71</accession>
<dbReference type="OrthoDB" id="9786188at2"/>
<feature type="chain" id="PRO_5017475508" evidence="1">
    <location>
        <begin position="24"/>
        <end position="224"/>
    </location>
</feature>
<evidence type="ECO:0000313" key="4">
    <source>
        <dbReference type="Proteomes" id="UP000266206"/>
    </source>
</evidence>
<dbReference type="Proteomes" id="UP000266206">
    <property type="component" value="Unassembled WGS sequence"/>
</dbReference>
<evidence type="ECO:0000259" key="2">
    <source>
        <dbReference type="Pfam" id="PF13472"/>
    </source>
</evidence>
<dbReference type="GO" id="GO:0004622">
    <property type="term" value="F:phosphatidylcholine lysophospholipase activity"/>
    <property type="evidence" value="ECO:0007669"/>
    <property type="project" value="TreeGrafter"/>
</dbReference>
<name>A0A3A1YW71_9BURK</name>
<dbReference type="InterPro" id="IPR051532">
    <property type="entry name" value="Ester_Hydrolysis_Enzymes"/>
</dbReference>
<dbReference type="EMBL" id="NQYH01000002">
    <property type="protein sequence ID" value="RIY41796.1"/>
    <property type="molecule type" value="Genomic_DNA"/>
</dbReference>
<gene>
    <name evidence="3" type="ORF">CJP73_04965</name>
</gene>
<reference evidence="3 4" key="1">
    <citation type="submission" date="2017-08" db="EMBL/GenBank/DDBJ databases">
        <title>Pusillimonas indicus sp. nov., a member of the family Alcaligenaceae isolated from surface seawater.</title>
        <authorList>
            <person name="Li J."/>
        </authorList>
    </citation>
    <scope>NUCLEOTIDE SEQUENCE [LARGE SCALE GENOMIC DNA]</scope>
    <source>
        <strain evidence="3 4">L52-1-41</strain>
    </source>
</reference>
<dbReference type="PANTHER" id="PTHR30383:SF24">
    <property type="entry name" value="THIOESTERASE 1_PROTEASE 1_LYSOPHOSPHOLIPASE L1"/>
    <property type="match status" value="1"/>
</dbReference>
<comment type="caution">
    <text evidence="3">The sequence shown here is derived from an EMBL/GenBank/DDBJ whole genome shotgun (WGS) entry which is preliminary data.</text>
</comment>
<protein>
    <submittedName>
        <fullName evidence="3">Arylesterase</fullName>
    </submittedName>
</protein>
<dbReference type="RefSeq" id="WP_119515664.1">
    <property type="nucleotide sequence ID" value="NZ_NQYH01000002.1"/>
</dbReference>
<dbReference type="AlphaFoldDB" id="A0A3A1YW71"/>
<evidence type="ECO:0000256" key="1">
    <source>
        <dbReference type="SAM" id="SignalP"/>
    </source>
</evidence>
<dbReference type="PANTHER" id="PTHR30383">
    <property type="entry name" value="THIOESTERASE 1/PROTEASE 1/LYSOPHOSPHOLIPASE L1"/>
    <property type="match status" value="1"/>
</dbReference>
<feature type="signal peptide" evidence="1">
    <location>
        <begin position="1"/>
        <end position="23"/>
    </location>
</feature>
<dbReference type="CDD" id="cd01822">
    <property type="entry name" value="Lysophospholipase_L1_like"/>
    <property type="match status" value="1"/>
</dbReference>
<organism evidence="3 4">
    <name type="scientific">Neopusillimonas maritima</name>
    <dbReference type="NCBI Taxonomy" id="2026239"/>
    <lineage>
        <taxon>Bacteria</taxon>
        <taxon>Pseudomonadati</taxon>
        <taxon>Pseudomonadota</taxon>
        <taxon>Betaproteobacteria</taxon>
        <taxon>Burkholderiales</taxon>
        <taxon>Alcaligenaceae</taxon>
        <taxon>Neopusillimonas</taxon>
    </lineage>
</organism>
<keyword evidence="1" id="KW-0732">Signal</keyword>
<dbReference type="Pfam" id="PF13472">
    <property type="entry name" value="Lipase_GDSL_2"/>
    <property type="match status" value="1"/>
</dbReference>